<organism evidence="1 2">
    <name type="scientific">Schistosoma mattheei</name>
    <dbReference type="NCBI Taxonomy" id="31246"/>
    <lineage>
        <taxon>Eukaryota</taxon>
        <taxon>Metazoa</taxon>
        <taxon>Spiralia</taxon>
        <taxon>Lophotrochozoa</taxon>
        <taxon>Platyhelminthes</taxon>
        <taxon>Trematoda</taxon>
        <taxon>Digenea</taxon>
        <taxon>Strigeidida</taxon>
        <taxon>Schistosomatoidea</taxon>
        <taxon>Schistosomatidae</taxon>
        <taxon>Schistosoma</taxon>
    </lineage>
</organism>
<accession>A0A183NVF3</accession>
<dbReference type="AlphaFoldDB" id="A0A183NVF3"/>
<sequence length="31" mass="3686">MFELCPSLEVYSVHGLIAHFMSIPKNWIFEF</sequence>
<evidence type="ECO:0000313" key="2">
    <source>
        <dbReference type="Proteomes" id="UP000269396"/>
    </source>
</evidence>
<name>A0A183NVF3_9TREM</name>
<keyword evidence="2" id="KW-1185">Reference proteome</keyword>
<dbReference type="EMBL" id="UZAL01027386">
    <property type="protein sequence ID" value="VDP32134.1"/>
    <property type="molecule type" value="Genomic_DNA"/>
</dbReference>
<proteinExistence type="predicted"/>
<dbReference type="Proteomes" id="UP000269396">
    <property type="component" value="Unassembled WGS sequence"/>
</dbReference>
<reference evidence="1 2" key="1">
    <citation type="submission" date="2018-11" db="EMBL/GenBank/DDBJ databases">
        <authorList>
            <consortium name="Pathogen Informatics"/>
        </authorList>
    </citation>
    <scope>NUCLEOTIDE SEQUENCE [LARGE SCALE GENOMIC DNA]</scope>
    <source>
        <strain>Denwood</strain>
        <strain evidence="2">Zambia</strain>
    </source>
</reference>
<gene>
    <name evidence="1" type="ORF">SMTD_LOCUS6089</name>
</gene>
<protein>
    <submittedName>
        <fullName evidence="1">Uncharacterized protein</fullName>
    </submittedName>
</protein>
<evidence type="ECO:0000313" key="1">
    <source>
        <dbReference type="EMBL" id="VDP32134.1"/>
    </source>
</evidence>